<dbReference type="SUPFAM" id="SSF54631">
    <property type="entry name" value="CBS-domain pair"/>
    <property type="match status" value="2"/>
</dbReference>
<feature type="region of interest" description="Disordered" evidence="4">
    <location>
        <begin position="382"/>
        <end position="406"/>
    </location>
</feature>
<feature type="compositionally biased region" description="Polar residues" evidence="4">
    <location>
        <begin position="438"/>
        <end position="450"/>
    </location>
</feature>
<reference evidence="7" key="2">
    <citation type="submission" date="2021-01" db="EMBL/GenBank/DDBJ databases">
        <authorList>
            <person name="Schikora-Tamarit M.A."/>
        </authorList>
    </citation>
    <scope>NUCLEOTIDE SEQUENCE</scope>
    <source>
        <strain evidence="7">CBS2887</strain>
    </source>
</reference>
<dbReference type="CDD" id="cd17782">
    <property type="entry name" value="CBS_pair_MUG70_2"/>
    <property type="match status" value="1"/>
</dbReference>
<feature type="domain" description="CBS" evidence="6">
    <location>
        <begin position="200"/>
        <end position="260"/>
    </location>
</feature>
<organism evidence="7 8">
    <name type="scientific">Wickerhamomyces pijperi</name>
    <name type="common">Yeast</name>
    <name type="synonym">Pichia pijperi</name>
    <dbReference type="NCBI Taxonomy" id="599730"/>
    <lineage>
        <taxon>Eukaryota</taxon>
        <taxon>Fungi</taxon>
        <taxon>Dikarya</taxon>
        <taxon>Ascomycota</taxon>
        <taxon>Saccharomycotina</taxon>
        <taxon>Saccharomycetes</taxon>
        <taxon>Phaffomycetales</taxon>
        <taxon>Wickerhamomycetaceae</taxon>
        <taxon>Wickerhamomyces</taxon>
    </lineage>
</organism>
<name>A0A9P8PUF1_WICPI</name>
<feature type="coiled-coil region" evidence="3">
    <location>
        <begin position="144"/>
        <end position="186"/>
    </location>
</feature>
<dbReference type="Pfam" id="PF00571">
    <property type="entry name" value="CBS"/>
    <property type="match status" value="3"/>
</dbReference>
<feature type="domain" description="CBS" evidence="6">
    <location>
        <begin position="17"/>
        <end position="81"/>
    </location>
</feature>
<evidence type="ECO:0000256" key="2">
    <source>
        <dbReference type="PROSITE-ProRule" id="PRU00703"/>
    </source>
</evidence>
<feature type="transmembrane region" description="Helical" evidence="5">
    <location>
        <begin position="631"/>
        <end position="651"/>
    </location>
</feature>
<gene>
    <name evidence="7" type="ORF">WICPIJ_008842</name>
</gene>
<evidence type="ECO:0000313" key="7">
    <source>
        <dbReference type="EMBL" id="KAH3678352.1"/>
    </source>
</evidence>
<evidence type="ECO:0000313" key="8">
    <source>
        <dbReference type="Proteomes" id="UP000774326"/>
    </source>
</evidence>
<accession>A0A9P8PUF1</accession>
<feature type="region of interest" description="Disordered" evidence="4">
    <location>
        <begin position="422"/>
        <end position="450"/>
    </location>
</feature>
<evidence type="ECO:0000256" key="3">
    <source>
        <dbReference type="SAM" id="Coils"/>
    </source>
</evidence>
<keyword evidence="8" id="KW-1185">Reference proteome</keyword>
<dbReference type="PANTHER" id="PTHR43080">
    <property type="entry name" value="CBS DOMAIN-CONTAINING PROTEIN CBSX3, MITOCHONDRIAL"/>
    <property type="match status" value="1"/>
</dbReference>
<feature type="domain" description="CBS" evidence="6">
    <location>
        <begin position="90"/>
        <end position="146"/>
    </location>
</feature>
<keyword evidence="3" id="KW-0175">Coiled coil</keyword>
<sequence>MSSDHNSIRRKGAIVSLNPDTPLYCSLNDSIRDVANLMAKKSLHCVLVEDTNVSLDSNSTIKGLITTKDIGLRVVGKGLDSNITRAKDIMTQTPTILYMDTPITEALSVMVDKNIRHLPLKDYNESILGVIDITKCFYQAMLRLDRVSVNAKKLTSLLKDVESEFKEKHTKDAERIVKDVENLQQVIQIPTLAKIFKFGKHSPVIYVSSTSSVYDAAKLMAKNHITALLVKDGTKGNEKVIGIFTSKDICSRVIAKGYDPRTCTVAKVLTPKPEFASSDFNIASSLKLMYKGNFLNLPVIDLQHETQEIIGVVSVLQLIYEMLSELGKLEHFDKSSYDTKTLDEINLRTKSSSSMFTPVWDRFWSSLEKSTEDIQLFETSVIKSPGHSRSQTPRLPRSTSSSTAHLNSRKASLNQMILSNSNSRKSSSFTVRRHSDNFSDTGSRTSNMNTLKPSNFKRILSQESLSRTRFYIHRKTIVFKVRLKDSLRVHKISMIINEGVDETDDLKLLDLLKLEIYSKLNLLPDKNKEQEQLQAESLLDQYHFFYYDPDHNLAPLNTEFDLMKAIKLSDFEDLHHVELMIANCSDTSQEVREDAGNQLSFWGKLWNCLSDNLGKFSTSIHEFVYNPNSSFITLAFASLGFLMGFTLIVGIKRY</sequence>
<reference evidence="7" key="1">
    <citation type="journal article" date="2021" name="Open Biol.">
        <title>Shared evolutionary footprints suggest mitochondrial oxidative damage underlies multiple complex I losses in fungi.</title>
        <authorList>
            <person name="Schikora-Tamarit M.A."/>
            <person name="Marcet-Houben M."/>
            <person name="Nosek J."/>
            <person name="Gabaldon T."/>
        </authorList>
    </citation>
    <scope>NUCLEOTIDE SEQUENCE</scope>
    <source>
        <strain evidence="7">CBS2887</strain>
    </source>
</reference>
<keyword evidence="5" id="KW-1133">Transmembrane helix</keyword>
<proteinExistence type="predicted"/>
<dbReference type="InterPro" id="IPR051257">
    <property type="entry name" value="Diverse_CBS-Domain"/>
</dbReference>
<dbReference type="SMART" id="SM00116">
    <property type="entry name" value="CBS"/>
    <property type="match status" value="4"/>
</dbReference>
<keyword evidence="1 2" id="KW-0129">CBS domain</keyword>
<evidence type="ECO:0000256" key="1">
    <source>
        <dbReference type="ARBA" id="ARBA00023122"/>
    </source>
</evidence>
<dbReference type="AlphaFoldDB" id="A0A9P8PUF1"/>
<dbReference type="Gene3D" id="3.10.580.10">
    <property type="entry name" value="CBS-domain"/>
    <property type="match status" value="2"/>
</dbReference>
<dbReference type="InterPro" id="IPR000644">
    <property type="entry name" value="CBS_dom"/>
</dbReference>
<protein>
    <recommendedName>
        <fullName evidence="6">CBS domain-containing protein</fullName>
    </recommendedName>
</protein>
<dbReference type="PROSITE" id="PS51371">
    <property type="entry name" value="CBS"/>
    <property type="match status" value="4"/>
</dbReference>
<comment type="caution">
    <text evidence="7">The sequence shown here is derived from an EMBL/GenBank/DDBJ whole genome shotgun (WGS) entry which is preliminary data.</text>
</comment>
<evidence type="ECO:0000259" key="6">
    <source>
        <dbReference type="PROSITE" id="PS51371"/>
    </source>
</evidence>
<dbReference type="OrthoDB" id="418595at2759"/>
<dbReference type="InterPro" id="IPR046342">
    <property type="entry name" value="CBS_dom_sf"/>
</dbReference>
<evidence type="ECO:0000256" key="4">
    <source>
        <dbReference type="SAM" id="MobiDB-lite"/>
    </source>
</evidence>
<dbReference type="Proteomes" id="UP000774326">
    <property type="component" value="Unassembled WGS sequence"/>
</dbReference>
<dbReference type="PANTHER" id="PTHR43080:SF2">
    <property type="entry name" value="CBS DOMAIN-CONTAINING PROTEIN"/>
    <property type="match status" value="1"/>
</dbReference>
<evidence type="ECO:0000256" key="5">
    <source>
        <dbReference type="SAM" id="Phobius"/>
    </source>
</evidence>
<dbReference type="EMBL" id="JAEUBG010005094">
    <property type="protein sequence ID" value="KAH3678352.1"/>
    <property type="molecule type" value="Genomic_DNA"/>
</dbReference>
<feature type="compositionally biased region" description="Low complexity" evidence="4">
    <location>
        <begin position="388"/>
        <end position="403"/>
    </location>
</feature>
<keyword evidence="5" id="KW-0812">Transmembrane</keyword>
<feature type="domain" description="CBS" evidence="6">
    <location>
        <begin position="269"/>
        <end position="329"/>
    </location>
</feature>
<keyword evidence="5" id="KW-0472">Membrane</keyword>